<evidence type="ECO:0000313" key="11">
    <source>
        <dbReference type="EMBL" id="NIJ07274.1"/>
    </source>
</evidence>
<dbReference type="PRINTS" id="PR00508">
    <property type="entry name" value="S21N4MTFRASE"/>
</dbReference>
<comment type="catalytic activity">
    <reaction evidence="8">
        <text>a 2'-deoxycytidine in DNA + S-adenosyl-L-methionine = an N(4)-methyl-2'-deoxycytidine in DNA + S-adenosyl-L-homocysteine + H(+)</text>
        <dbReference type="Rhea" id="RHEA:16857"/>
        <dbReference type="Rhea" id="RHEA-COMP:11369"/>
        <dbReference type="Rhea" id="RHEA-COMP:13674"/>
        <dbReference type="ChEBI" id="CHEBI:15378"/>
        <dbReference type="ChEBI" id="CHEBI:57856"/>
        <dbReference type="ChEBI" id="CHEBI:59789"/>
        <dbReference type="ChEBI" id="CHEBI:85452"/>
        <dbReference type="ChEBI" id="CHEBI:137933"/>
        <dbReference type="EC" id="2.1.1.113"/>
    </reaction>
</comment>
<evidence type="ECO:0000256" key="6">
    <source>
        <dbReference type="ARBA" id="ARBA00023125"/>
    </source>
</evidence>
<reference evidence="11 12" key="1">
    <citation type="submission" date="2020-03" db="EMBL/GenBank/DDBJ databases">
        <title>Genomic Encyclopedia of Type Strains, Phase III (KMG-III): the genomes of soil and plant-associated and newly described type strains.</title>
        <authorList>
            <person name="Whitman W."/>
        </authorList>
    </citation>
    <scope>NUCLEOTIDE SEQUENCE [LARGE SCALE GENOMIC DNA]</scope>
    <source>
        <strain evidence="11 12">CECT 8804</strain>
    </source>
</reference>
<protein>
    <recommendedName>
        <fullName evidence="9">Methyltransferase</fullName>
        <ecNumber evidence="9">2.1.1.-</ecNumber>
    </recommendedName>
</protein>
<dbReference type="EC" id="2.1.1.-" evidence="9"/>
<evidence type="ECO:0000256" key="3">
    <source>
        <dbReference type="ARBA" id="ARBA00022679"/>
    </source>
</evidence>
<evidence type="ECO:0000256" key="9">
    <source>
        <dbReference type="RuleBase" id="RU362026"/>
    </source>
</evidence>
<feature type="domain" description="DNA methylase N-4/N-6" evidence="10">
    <location>
        <begin position="54"/>
        <end position="289"/>
    </location>
</feature>
<dbReference type="Proteomes" id="UP000727456">
    <property type="component" value="Unassembled WGS sequence"/>
</dbReference>
<evidence type="ECO:0000313" key="12">
    <source>
        <dbReference type="Proteomes" id="UP000727456"/>
    </source>
</evidence>
<dbReference type="InterPro" id="IPR002941">
    <property type="entry name" value="DNA_methylase_N4/N6"/>
</dbReference>
<dbReference type="EMBL" id="JAAOZC010000002">
    <property type="protein sequence ID" value="NIJ07274.1"/>
    <property type="molecule type" value="Genomic_DNA"/>
</dbReference>
<dbReference type="InterPro" id="IPR017985">
    <property type="entry name" value="MeTrfase_CN4_CS"/>
</dbReference>
<evidence type="ECO:0000256" key="8">
    <source>
        <dbReference type="ARBA" id="ARBA00049120"/>
    </source>
</evidence>
<keyword evidence="2 11" id="KW-0489">Methyltransferase</keyword>
<dbReference type="RefSeq" id="WP_167072154.1">
    <property type="nucleotide sequence ID" value="NZ_JAAOZC010000002.1"/>
</dbReference>
<dbReference type="GO" id="GO:0032259">
    <property type="term" value="P:methylation"/>
    <property type="evidence" value="ECO:0007669"/>
    <property type="project" value="UniProtKB-KW"/>
</dbReference>
<dbReference type="Pfam" id="PF01555">
    <property type="entry name" value="N6_N4_Mtase"/>
    <property type="match status" value="1"/>
</dbReference>
<comment type="similarity">
    <text evidence="1">Belongs to the N(4)/N(6)-methyltransferase family. N(4) subfamily.</text>
</comment>
<organism evidence="11 12">
    <name type="scientific">Sphingomonas vulcanisoli</name>
    <dbReference type="NCBI Taxonomy" id="1658060"/>
    <lineage>
        <taxon>Bacteria</taxon>
        <taxon>Pseudomonadati</taxon>
        <taxon>Pseudomonadota</taxon>
        <taxon>Alphaproteobacteria</taxon>
        <taxon>Sphingomonadales</taxon>
        <taxon>Sphingomonadaceae</taxon>
        <taxon>Sphingomonas</taxon>
    </lineage>
</organism>
<comment type="catalytic activity">
    <reaction evidence="7">
        <text>a 2'-deoxyadenosine in DNA + S-adenosyl-L-methionine = an N(6)-methyl-2'-deoxyadenosine in DNA + S-adenosyl-L-homocysteine + H(+)</text>
        <dbReference type="Rhea" id="RHEA:15197"/>
        <dbReference type="Rhea" id="RHEA-COMP:12418"/>
        <dbReference type="Rhea" id="RHEA-COMP:12419"/>
        <dbReference type="ChEBI" id="CHEBI:15378"/>
        <dbReference type="ChEBI" id="CHEBI:57856"/>
        <dbReference type="ChEBI" id="CHEBI:59789"/>
        <dbReference type="ChEBI" id="CHEBI:90615"/>
        <dbReference type="ChEBI" id="CHEBI:90616"/>
        <dbReference type="EC" id="2.1.1.72"/>
    </reaction>
</comment>
<evidence type="ECO:0000256" key="1">
    <source>
        <dbReference type="ARBA" id="ARBA00010203"/>
    </source>
</evidence>
<name>A0ABX0TRB1_9SPHN</name>
<keyword evidence="12" id="KW-1185">Reference proteome</keyword>
<dbReference type="InterPro" id="IPR001091">
    <property type="entry name" value="RM_Methyltransferase"/>
</dbReference>
<evidence type="ECO:0000256" key="7">
    <source>
        <dbReference type="ARBA" id="ARBA00047942"/>
    </source>
</evidence>
<keyword evidence="6" id="KW-0238">DNA-binding</keyword>
<dbReference type="CDD" id="cd02440">
    <property type="entry name" value="AdoMet_MTases"/>
    <property type="match status" value="1"/>
</dbReference>
<dbReference type="InterPro" id="IPR029063">
    <property type="entry name" value="SAM-dependent_MTases_sf"/>
</dbReference>
<keyword evidence="3 11" id="KW-0808">Transferase</keyword>
<dbReference type="Gene3D" id="3.40.50.150">
    <property type="entry name" value="Vaccinia Virus protein VP39"/>
    <property type="match status" value="1"/>
</dbReference>
<proteinExistence type="inferred from homology"/>
<dbReference type="GO" id="GO:0009007">
    <property type="term" value="F:site-specific DNA-methyltransferase (adenine-specific) activity"/>
    <property type="evidence" value="ECO:0007669"/>
    <property type="project" value="UniProtKB-EC"/>
</dbReference>
<evidence type="ECO:0000256" key="4">
    <source>
        <dbReference type="ARBA" id="ARBA00022691"/>
    </source>
</evidence>
<dbReference type="SUPFAM" id="SSF53335">
    <property type="entry name" value="S-adenosyl-L-methionine-dependent methyltransferases"/>
    <property type="match status" value="1"/>
</dbReference>
<dbReference type="PROSITE" id="PS00093">
    <property type="entry name" value="N4_MTASE"/>
    <property type="match status" value="1"/>
</dbReference>
<accession>A0ABX0TRB1</accession>
<keyword evidence="5" id="KW-0680">Restriction system</keyword>
<gene>
    <name evidence="11" type="ORF">FHS31_000870</name>
</gene>
<keyword evidence="4" id="KW-0949">S-adenosyl-L-methionine</keyword>
<sequence>MARLDDATSEGLAELRTQNELLRKLPWPEPFNTTTHCLHQGDARKLDWIPDASVHLVVTSPPYWTLKEYENHVYQMGAIENYESFLNELDKVWVECERVLVPGGRICCIVGDVCIPRKKAGRHYVMPLHADIQVRARKIGLDCLTPILWHKIANGMTEAKGNGTGFYGKPYQPGAVVKNDIEYILFMRKGGKYRKPSPEQKSLSMLTKEEMQQWWRSIWIDVPGESTRRGHPAPYPAVLAERLIRMFSFAGDTILDPFNGTGSTSIAAIRAGRNSIGNEIEPSYMRLAQRRVCEEAAQPRAAGATLAVLS</sequence>
<evidence type="ECO:0000259" key="10">
    <source>
        <dbReference type="Pfam" id="PF01555"/>
    </source>
</evidence>
<comment type="caution">
    <text evidence="11">The sequence shown here is derived from an EMBL/GenBank/DDBJ whole genome shotgun (WGS) entry which is preliminary data.</text>
</comment>
<evidence type="ECO:0000256" key="5">
    <source>
        <dbReference type="ARBA" id="ARBA00022747"/>
    </source>
</evidence>
<evidence type="ECO:0000256" key="2">
    <source>
        <dbReference type="ARBA" id="ARBA00022603"/>
    </source>
</evidence>